<reference evidence="2" key="1">
    <citation type="submission" date="2023-04" db="EMBL/GenBank/DDBJ databases">
        <title>Phytophthora lilii NBRC 32176.</title>
        <authorList>
            <person name="Ichikawa N."/>
            <person name="Sato H."/>
            <person name="Tonouchi N."/>
        </authorList>
    </citation>
    <scope>NUCLEOTIDE SEQUENCE</scope>
    <source>
        <strain evidence="2">NBRC 32176</strain>
    </source>
</reference>
<gene>
    <name evidence="2" type="ORF">Plil01_000265000</name>
</gene>
<comment type="caution">
    <text evidence="2">The sequence shown here is derived from an EMBL/GenBank/DDBJ whole genome shotgun (WGS) entry which is preliminary data.</text>
</comment>
<sequence>MMKKSRKKKQGSSYGSSEDSDDSFEREDSRQTGLAQTLMAMESLNAWGENKIVVESCQTTGYGHSSELNIKLVTRNLKCSLTKTT</sequence>
<evidence type="ECO:0000313" key="2">
    <source>
        <dbReference type="EMBL" id="GMF11987.1"/>
    </source>
</evidence>
<evidence type="ECO:0000313" key="3">
    <source>
        <dbReference type="Proteomes" id="UP001165083"/>
    </source>
</evidence>
<proteinExistence type="predicted"/>
<protein>
    <submittedName>
        <fullName evidence="2">Unnamed protein product</fullName>
    </submittedName>
</protein>
<dbReference type="Proteomes" id="UP001165083">
    <property type="component" value="Unassembled WGS sequence"/>
</dbReference>
<keyword evidence="3" id="KW-1185">Reference proteome</keyword>
<name>A0A9W6TG48_9STRA</name>
<feature type="compositionally biased region" description="Basic residues" evidence="1">
    <location>
        <begin position="1"/>
        <end position="10"/>
    </location>
</feature>
<evidence type="ECO:0000256" key="1">
    <source>
        <dbReference type="SAM" id="MobiDB-lite"/>
    </source>
</evidence>
<feature type="region of interest" description="Disordered" evidence="1">
    <location>
        <begin position="1"/>
        <end position="33"/>
    </location>
</feature>
<dbReference type="AlphaFoldDB" id="A0A9W6TG48"/>
<accession>A0A9W6TG48</accession>
<organism evidence="2 3">
    <name type="scientific">Phytophthora lilii</name>
    <dbReference type="NCBI Taxonomy" id="2077276"/>
    <lineage>
        <taxon>Eukaryota</taxon>
        <taxon>Sar</taxon>
        <taxon>Stramenopiles</taxon>
        <taxon>Oomycota</taxon>
        <taxon>Peronosporomycetes</taxon>
        <taxon>Peronosporales</taxon>
        <taxon>Peronosporaceae</taxon>
        <taxon>Phytophthora</taxon>
    </lineage>
</organism>
<dbReference type="EMBL" id="BSXW01000096">
    <property type="protein sequence ID" value="GMF11987.1"/>
    <property type="molecule type" value="Genomic_DNA"/>
</dbReference>